<dbReference type="SUPFAM" id="SSF158544">
    <property type="entry name" value="GspK insert domain-like"/>
    <property type="match status" value="1"/>
</dbReference>
<dbReference type="InterPro" id="IPR005628">
    <property type="entry name" value="GspK"/>
</dbReference>
<feature type="domain" description="T2SS protein K first SAM-like" evidence="11">
    <location>
        <begin position="100"/>
        <end position="197"/>
    </location>
</feature>
<dbReference type="AlphaFoldDB" id="C6HW26"/>
<keyword evidence="13" id="KW-1185">Reference proteome</keyword>
<dbReference type="PANTHER" id="PTHR38831:SF2">
    <property type="entry name" value="TYPE II SECRETION SYSTEM PROTEIN K"/>
    <property type="match status" value="1"/>
</dbReference>
<dbReference type="SUPFAM" id="SSF47781">
    <property type="entry name" value="RuvA domain 2-like"/>
    <property type="match status" value="1"/>
</dbReference>
<evidence type="ECO:0000256" key="8">
    <source>
        <dbReference type="ARBA" id="ARBA00022989"/>
    </source>
</evidence>
<dbReference type="InterPro" id="IPR049179">
    <property type="entry name" value="T2SSK_SAM-like_2nd"/>
</dbReference>
<keyword evidence="7" id="KW-0653">Protein transport</keyword>
<dbReference type="InterPro" id="IPR049031">
    <property type="entry name" value="T2SSK_SAM-like_1st"/>
</dbReference>
<evidence type="ECO:0000313" key="12">
    <source>
        <dbReference type="EMBL" id="EES53131.1"/>
    </source>
</evidence>
<keyword evidence="4" id="KW-1003">Cell membrane</keyword>
<evidence type="ECO:0000256" key="4">
    <source>
        <dbReference type="ARBA" id="ARBA00022475"/>
    </source>
</evidence>
<accession>C6HW26</accession>
<evidence type="ECO:0000256" key="2">
    <source>
        <dbReference type="ARBA" id="ARBA00007246"/>
    </source>
</evidence>
<dbReference type="Gene3D" id="3.30.1300.30">
    <property type="entry name" value="GSPII I/J protein-like"/>
    <property type="match status" value="1"/>
</dbReference>
<evidence type="ECO:0000259" key="10">
    <source>
        <dbReference type="Pfam" id="PF03934"/>
    </source>
</evidence>
<evidence type="ECO:0000256" key="5">
    <source>
        <dbReference type="ARBA" id="ARBA00022519"/>
    </source>
</evidence>
<dbReference type="GO" id="GO:0005886">
    <property type="term" value="C:plasma membrane"/>
    <property type="evidence" value="ECO:0007669"/>
    <property type="project" value="UniProtKB-SubCell"/>
</dbReference>
<evidence type="ECO:0000256" key="3">
    <source>
        <dbReference type="ARBA" id="ARBA00022448"/>
    </source>
</evidence>
<keyword evidence="8" id="KW-1133">Transmembrane helix</keyword>
<dbReference type="InterPro" id="IPR038072">
    <property type="entry name" value="GspK_central_sf"/>
</dbReference>
<evidence type="ECO:0000256" key="1">
    <source>
        <dbReference type="ARBA" id="ARBA00004533"/>
    </source>
</evidence>
<sequence length="332" mass="34904">MVLILVLFMILLLTGVITRFVLTSRAFLRQTEIYAHSLSALYIARAAISIAKVALVESLQMASQTGMNVVTTAQPWATPIINYPVANAGFVSGLVTDEAGKFNINMLTGVGGSIDPHRLIQFTRLFTSVGADPALLPAISQWVTPAPNMAGPPGPYGGFVPPYRNRGGPMDVLSELHQIAGMTEAAYQALEPYLTVYTPGQINVNTASPIVLAALDPGITPAIAEQIVARRPFLTLAQFQQAVGPSIFANISGDVTLTSQIFSVSAVGIAGETKVAIRAVLSVNGMQTQTLAYRIGGNRLLYQIDTLLRNAPLPPAGGEAPTIPVLPAGGGS</sequence>
<comment type="similarity">
    <text evidence="2">Belongs to the GSP K family.</text>
</comment>
<dbReference type="Pfam" id="PF03934">
    <property type="entry name" value="T2SSK"/>
    <property type="match status" value="1"/>
</dbReference>
<reference evidence="12 13" key="1">
    <citation type="journal article" date="2009" name="Appl. Environ. Microbiol.">
        <title>Community genomic and proteomic analyses of chemoautotrophic iron-oxidizing "Leptospirillum rubarum" (Group II) and "Leptospirillum ferrodiazotrophum" (Group III) bacteria in acid mine drainage biofilms.</title>
        <authorList>
            <person name="Goltsman D.S."/>
            <person name="Denef V.J."/>
            <person name="Singer S.W."/>
            <person name="VerBerkmoes N.C."/>
            <person name="Lefsrud M."/>
            <person name="Mueller R.S."/>
            <person name="Dick G.J."/>
            <person name="Sun C.L."/>
            <person name="Wheeler K.E."/>
            <person name="Zemla A."/>
            <person name="Baker B.J."/>
            <person name="Hauser L."/>
            <person name="Land M."/>
            <person name="Shah M.B."/>
            <person name="Thelen M.P."/>
            <person name="Hettich R.L."/>
            <person name="Banfield J.F."/>
        </authorList>
    </citation>
    <scope>NUCLEOTIDE SEQUENCE [LARGE SCALE GENOMIC DNA]</scope>
</reference>
<dbReference type="EMBL" id="GG693868">
    <property type="protein sequence ID" value="EES53131.1"/>
    <property type="molecule type" value="Genomic_DNA"/>
</dbReference>
<keyword evidence="5" id="KW-0997">Cell inner membrane</keyword>
<proteinExistence type="inferred from homology"/>
<gene>
    <name evidence="12" type="ORF">UBAL3_80290004</name>
</gene>
<dbReference type="Gene3D" id="1.10.40.60">
    <property type="entry name" value="EpsJ-like"/>
    <property type="match status" value="2"/>
</dbReference>
<dbReference type="PANTHER" id="PTHR38831">
    <property type="entry name" value="TYPE II SECRETION SYSTEM PROTEIN K"/>
    <property type="match status" value="1"/>
</dbReference>
<evidence type="ECO:0000313" key="13">
    <source>
        <dbReference type="Proteomes" id="UP000009374"/>
    </source>
</evidence>
<dbReference type="Proteomes" id="UP000009374">
    <property type="component" value="Unassembled WGS sequence"/>
</dbReference>
<protein>
    <submittedName>
        <fullName evidence="12">Putative general secretion pathway protein K</fullName>
    </submittedName>
</protein>
<keyword evidence="6" id="KW-0812">Transmembrane</keyword>
<dbReference type="NCBIfam" id="NF037980">
    <property type="entry name" value="T2SS_GspK"/>
    <property type="match status" value="1"/>
</dbReference>
<comment type="subcellular location">
    <subcellularLocation>
        <location evidence="1">Cell inner membrane</location>
    </subcellularLocation>
</comment>
<dbReference type="InterPro" id="IPR010994">
    <property type="entry name" value="RuvA_2-like"/>
</dbReference>
<keyword evidence="9" id="KW-0472">Membrane</keyword>
<feature type="domain" description="T2SS protein K second SAM-like" evidence="10">
    <location>
        <begin position="202"/>
        <end position="244"/>
    </location>
</feature>
<organism evidence="12 13">
    <name type="scientific">Leptospirillum ferrodiazotrophum</name>
    <dbReference type="NCBI Taxonomy" id="412449"/>
    <lineage>
        <taxon>Bacteria</taxon>
        <taxon>Pseudomonadati</taxon>
        <taxon>Nitrospirota</taxon>
        <taxon>Nitrospiria</taxon>
        <taxon>Nitrospirales</taxon>
        <taxon>Nitrospiraceae</taxon>
        <taxon>Leptospirillum</taxon>
    </lineage>
</organism>
<evidence type="ECO:0000256" key="6">
    <source>
        <dbReference type="ARBA" id="ARBA00022692"/>
    </source>
</evidence>
<evidence type="ECO:0000259" key="11">
    <source>
        <dbReference type="Pfam" id="PF21687"/>
    </source>
</evidence>
<keyword evidence="3" id="KW-0813">Transport</keyword>
<dbReference type="GO" id="GO:0009306">
    <property type="term" value="P:protein secretion"/>
    <property type="evidence" value="ECO:0007669"/>
    <property type="project" value="InterPro"/>
</dbReference>
<dbReference type="Pfam" id="PF21687">
    <property type="entry name" value="T2SSK_1st"/>
    <property type="match status" value="1"/>
</dbReference>
<evidence type="ECO:0000256" key="9">
    <source>
        <dbReference type="ARBA" id="ARBA00023136"/>
    </source>
</evidence>
<name>C6HW26_9BACT</name>
<evidence type="ECO:0000256" key="7">
    <source>
        <dbReference type="ARBA" id="ARBA00022927"/>
    </source>
</evidence>
<dbReference type="PIRSF" id="PIRSF002786">
    <property type="entry name" value="XcpX"/>
    <property type="match status" value="1"/>
</dbReference>